<evidence type="ECO:0000313" key="1">
    <source>
        <dbReference type="EMBL" id="KAK5073296.1"/>
    </source>
</evidence>
<evidence type="ECO:0000313" key="2">
    <source>
        <dbReference type="Proteomes" id="UP001345013"/>
    </source>
</evidence>
<keyword evidence="2" id="KW-1185">Reference proteome</keyword>
<name>A0ABR0JU46_9EURO</name>
<proteinExistence type="predicted"/>
<organism evidence="1 2">
    <name type="scientific">Lithohypha guttulata</name>
    <dbReference type="NCBI Taxonomy" id="1690604"/>
    <lineage>
        <taxon>Eukaryota</taxon>
        <taxon>Fungi</taxon>
        <taxon>Dikarya</taxon>
        <taxon>Ascomycota</taxon>
        <taxon>Pezizomycotina</taxon>
        <taxon>Eurotiomycetes</taxon>
        <taxon>Chaetothyriomycetidae</taxon>
        <taxon>Chaetothyriales</taxon>
        <taxon>Trichomeriaceae</taxon>
        <taxon>Lithohypha</taxon>
    </lineage>
</organism>
<dbReference type="Proteomes" id="UP001345013">
    <property type="component" value="Unassembled WGS sequence"/>
</dbReference>
<comment type="caution">
    <text evidence="1">The sequence shown here is derived from an EMBL/GenBank/DDBJ whole genome shotgun (WGS) entry which is preliminary data.</text>
</comment>
<protein>
    <submittedName>
        <fullName evidence="1">Uncharacterized protein</fullName>
    </submittedName>
</protein>
<gene>
    <name evidence="1" type="ORF">LTR24_010374</name>
</gene>
<accession>A0ABR0JU46</accession>
<sequence>MSTGQRVSEKDLSDTFSRFLAVFTSPWLVSFHPRAQKLECRSQRKIDLPDPGYYTDNWYIIRSLGIYHQVLDPLISVASLAVEVSQEHIPLPALEESGEEDVRLDAIDFHVCEFRRGVLLQVHPHPTHTCFKIVCLADTSYGGKYTCQPPAGCPMVGHKLNTLAPYYIFIQVLEQHFEKSTMEWSFLLDKIDTQIGLEIVFDSPKLARSRFYFQMLQVLRIVHDIIMDQRLRWENWKEDWLQPFDCMASCILFHEPK</sequence>
<dbReference type="EMBL" id="JAVRRG010000317">
    <property type="protein sequence ID" value="KAK5073296.1"/>
    <property type="molecule type" value="Genomic_DNA"/>
</dbReference>
<reference evidence="1 2" key="1">
    <citation type="submission" date="2023-08" db="EMBL/GenBank/DDBJ databases">
        <title>Black Yeasts Isolated from many extreme environments.</title>
        <authorList>
            <person name="Coleine C."/>
            <person name="Stajich J.E."/>
            <person name="Selbmann L."/>
        </authorList>
    </citation>
    <scope>NUCLEOTIDE SEQUENCE [LARGE SCALE GENOMIC DNA]</scope>
    <source>
        <strain evidence="1 2">CCFEE 5885</strain>
    </source>
</reference>